<name>C4IFB8_CLOBU</name>
<evidence type="ECO:0000313" key="2">
    <source>
        <dbReference type="Proteomes" id="UP000003081"/>
    </source>
</evidence>
<dbReference type="RefSeq" id="WP_003406450.1">
    <property type="nucleotide sequence ID" value="NZ_ACOM01000005.1"/>
</dbReference>
<reference evidence="1 2" key="1">
    <citation type="submission" date="2009-08" db="EMBL/GenBank/DDBJ databases">
        <authorList>
            <person name="Shrivastava S."/>
            <person name="Brinkac L.B."/>
            <person name="Brown J.L."/>
            <person name="Bruce D.B."/>
            <person name="Detter C."/>
            <person name="Green L.D."/>
            <person name="Munk C.A."/>
            <person name="Rogers Y.C."/>
            <person name="Tapia R."/>
            <person name="Sims D.R."/>
            <person name="Smith L.A."/>
            <person name="Smith T.J."/>
            <person name="Sutton G."/>
            <person name="Brettin T."/>
        </authorList>
    </citation>
    <scope>NUCLEOTIDE SEQUENCE [LARGE SCALE GENOMIC DNA]</scope>
    <source>
        <strain evidence="2">E4 str. BoNT E BL5262</strain>
    </source>
</reference>
<dbReference type="AlphaFoldDB" id="C4IFB8"/>
<dbReference type="eggNOG" id="ENOG5033C23">
    <property type="taxonomic scope" value="Bacteria"/>
</dbReference>
<dbReference type="EMBL" id="ACOM01000005">
    <property type="protein sequence ID" value="EEP54201.1"/>
    <property type="molecule type" value="Genomic_DNA"/>
</dbReference>
<organism evidence="1 2">
    <name type="scientific">Clostridium butyricum E4 str. BoNT E BL5262</name>
    <dbReference type="NCBI Taxonomy" id="632245"/>
    <lineage>
        <taxon>Bacteria</taxon>
        <taxon>Bacillati</taxon>
        <taxon>Bacillota</taxon>
        <taxon>Clostridia</taxon>
        <taxon>Eubacteriales</taxon>
        <taxon>Clostridiaceae</taxon>
        <taxon>Clostridium</taxon>
    </lineage>
</organism>
<dbReference type="HOGENOM" id="CLU_100115_1_0_9"/>
<evidence type="ECO:0000313" key="1">
    <source>
        <dbReference type="EMBL" id="EEP54201.1"/>
    </source>
</evidence>
<protein>
    <submittedName>
        <fullName evidence="1">Uncharacterized protein</fullName>
    </submittedName>
</protein>
<proteinExistence type="predicted"/>
<gene>
    <name evidence="1" type="ORF">CLP_1622</name>
</gene>
<accession>C4IFB8</accession>
<sequence>MGEETTDYYVTPEEYEIAKSNGIPYRTVNARIRSSGWSKQRAITEPVLIRDRGLDENYVHKAELNGISRDVFAYRIKHGYSNEEASTIPPRNNKKFMSELGKKCRKYSKELIKMAESNGISIRTFYRRIQKNKWDPIKAATTPLIVGKERAIMGKEAYRKIHGDEFGNIIGL</sequence>
<dbReference type="Proteomes" id="UP000003081">
    <property type="component" value="Unassembled WGS sequence"/>
</dbReference>
<keyword evidence="2" id="KW-1185">Reference proteome</keyword>
<comment type="caution">
    <text evidence="1">The sequence shown here is derived from an EMBL/GenBank/DDBJ whole genome shotgun (WGS) entry which is preliminary data.</text>
</comment>